<proteinExistence type="predicted"/>
<sequence length="61" mass="6725">MSSLCVWNGDSMMTNCYCALGQTPEMAYACQFHGQLGICEEEPLKSEDGMYSDADYKGGQE</sequence>
<gene>
    <name evidence="2" type="ORF">UFOVP1138_54</name>
    <name evidence="3" type="ORF">UFOVP1394_51</name>
    <name evidence="1" type="ORF">UFOVP975_66</name>
</gene>
<evidence type="ECO:0000313" key="1">
    <source>
        <dbReference type="EMBL" id="CAB4174586.1"/>
    </source>
</evidence>
<reference evidence="1" key="1">
    <citation type="submission" date="2020-05" db="EMBL/GenBank/DDBJ databases">
        <authorList>
            <person name="Chiriac C."/>
            <person name="Salcher M."/>
            <person name="Ghai R."/>
            <person name="Kavagutti S V."/>
        </authorList>
    </citation>
    <scope>NUCLEOTIDE SEQUENCE</scope>
</reference>
<protein>
    <submittedName>
        <fullName evidence="1">Uncharacterized protein</fullName>
    </submittedName>
</protein>
<evidence type="ECO:0000313" key="2">
    <source>
        <dbReference type="EMBL" id="CAB4186277.1"/>
    </source>
</evidence>
<dbReference type="EMBL" id="LR796921">
    <property type="protein sequence ID" value="CAB4174586.1"/>
    <property type="molecule type" value="Genomic_DNA"/>
</dbReference>
<evidence type="ECO:0000313" key="3">
    <source>
        <dbReference type="EMBL" id="CAB4204431.1"/>
    </source>
</evidence>
<dbReference type="EMBL" id="LR797345">
    <property type="protein sequence ID" value="CAB4204431.1"/>
    <property type="molecule type" value="Genomic_DNA"/>
</dbReference>
<accession>A0A6J5PWV6</accession>
<dbReference type="EMBL" id="LR797086">
    <property type="protein sequence ID" value="CAB4186277.1"/>
    <property type="molecule type" value="Genomic_DNA"/>
</dbReference>
<organism evidence="1">
    <name type="scientific">uncultured Caudovirales phage</name>
    <dbReference type="NCBI Taxonomy" id="2100421"/>
    <lineage>
        <taxon>Viruses</taxon>
        <taxon>Duplodnaviria</taxon>
        <taxon>Heunggongvirae</taxon>
        <taxon>Uroviricota</taxon>
        <taxon>Caudoviricetes</taxon>
        <taxon>Peduoviridae</taxon>
        <taxon>Maltschvirus</taxon>
        <taxon>Maltschvirus maltsch</taxon>
    </lineage>
</organism>
<name>A0A6J5PWV6_9CAUD</name>